<organism evidence="2 3">
    <name type="scientific">Taxus chinensis</name>
    <name type="common">Chinese yew</name>
    <name type="synonym">Taxus wallichiana var. chinensis</name>
    <dbReference type="NCBI Taxonomy" id="29808"/>
    <lineage>
        <taxon>Eukaryota</taxon>
        <taxon>Viridiplantae</taxon>
        <taxon>Streptophyta</taxon>
        <taxon>Embryophyta</taxon>
        <taxon>Tracheophyta</taxon>
        <taxon>Spermatophyta</taxon>
        <taxon>Pinopsida</taxon>
        <taxon>Pinidae</taxon>
        <taxon>Conifers II</taxon>
        <taxon>Cupressales</taxon>
        <taxon>Taxaceae</taxon>
        <taxon>Taxus</taxon>
    </lineage>
</organism>
<protein>
    <submittedName>
        <fullName evidence="2">Uncharacterized protein</fullName>
    </submittedName>
</protein>
<gene>
    <name evidence="2" type="ORF">KI387_037936</name>
</gene>
<feature type="non-terminal residue" evidence="2">
    <location>
        <position position="237"/>
    </location>
</feature>
<dbReference type="AlphaFoldDB" id="A0AA38L6W2"/>
<evidence type="ECO:0000256" key="1">
    <source>
        <dbReference type="SAM" id="MobiDB-lite"/>
    </source>
</evidence>
<name>A0AA38L6W2_TAXCH</name>
<dbReference type="EMBL" id="JAHRHJ020000007">
    <property type="protein sequence ID" value="KAH9310025.1"/>
    <property type="molecule type" value="Genomic_DNA"/>
</dbReference>
<feature type="region of interest" description="Disordered" evidence="1">
    <location>
        <begin position="98"/>
        <end position="121"/>
    </location>
</feature>
<comment type="caution">
    <text evidence="2">The sequence shown here is derived from an EMBL/GenBank/DDBJ whole genome shotgun (WGS) entry which is preliminary data.</text>
</comment>
<evidence type="ECO:0000313" key="2">
    <source>
        <dbReference type="EMBL" id="KAH9310025.1"/>
    </source>
</evidence>
<keyword evidence="3" id="KW-1185">Reference proteome</keyword>
<sequence>DTRPVDQIQKFFFLNTQLPKVSYALRRANLATLDADQRLAISVEDDLIMSSKLKREPSKPKASIPSSSLGANSNQLIQKLVNDLIAIKKQLAQHAPYQDIPRKNFQPRNHLPSSQTRLAIEGPPLKVPVNATCEVLEPDDEEENGLYDEQEEDADEELEELGGSQVHFLTTEGMDYEDDYDERVVEMNNDSYVVMNRDQTNKKEKVVHPGKKSKEIPTTILVIARRGAPIPTASTQK</sequence>
<proteinExistence type="predicted"/>
<dbReference type="Proteomes" id="UP000824469">
    <property type="component" value="Unassembled WGS sequence"/>
</dbReference>
<reference evidence="2 3" key="1">
    <citation type="journal article" date="2021" name="Nat. Plants">
        <title>The Taxus genome provides insights into paclitaxel biosynthesis.</title>
        <authorList>
            <person name="Xiong X."/>
            <person name="Gou J."/>
            <person name="Liao Q."/>
            <person name="Li Y."/>
            <person name="Zhou Q."/>
            <person name="Bi G."/>
            <person name="Li C."/>
            <person name="Du R."/>
            <person name="Wang X."/>
            <person name="Sun T."/>
            <person name="Guo L."/>
            <person name="Liang H."/>
            <person name="Lu P."/>
            <person name="Wu Y."/>
            <person name="Zhang Z."/>
            <person name="Ro D.K."/>
            <person name="Shang Y."/>
            <person name="Huang S."/>
            <person name="Yan J."/>
        </authorList>
    </citation>
    <scope>NUCLEOTIDE SEQUENCE [LARGE SCALE GENOMIC DNA]</scope>
    <source>
        <strain evidence="2">Ta-2019</strain>
    </source>
</reference>
<evidence type="ECO:0000313" key="3">
    <source>
        <dbReference type="Proteomes" id="UP000824469"/>
    </source>
</evidence>
<feature type="non-terminal residue" evidence="2">
    <location>
        <position position="1"/>
    </location>
</feature>
<accession>A0AA38L6W2</accession>